<organism evidence="3 4">
    <name type="scientific">Cellulomonas oligotrophica</name>
    <dbReference type="NCBI Taxonomy" id="931536"/>
    <lineage>
        <taxon>Bacteria</taxon>
        <taxon>Bacillati</taxon>
        <taxon>Actinomycetota</taxon>
        <taxon>Actinomycetes</taxon>
        <taxon>Micrococcales</taxon>
        <taxon>Cellulomonadaceae</taxon>
        <taxon>Cellulomonas</taxon>
    </lineage>
</organism>
<evidence type="ECO:0000313" key="4">
    <source>
        <dbReference type="Proteomes" id="UP000577956"/>
    </source>
</evidence>
<evidence type="ECO:0000313" key="5">
    <source>
        <dbReference type="Proteomes" id="UP000618382"/>
    </source>
</evidence>
<name>A0A7Y9JZA1_9CELL</name>
<evidence type="ECO:0000313" key="3">
    <source>
        <dbReference type="EMBL" id="NYD85985.1"/>
    </source>
</evidence>
<reference evidence="2 5" key="2">
    <citation type="submission" date="2021-01" db="EMBL/GenBank/DDBJ databases">
        <title>Whole genome shotgun sequence of Cellulomonas oligotrophica NBRC 109435.</title>
        <authorList>
            <person name="Komaki H."/>
            <person name="Tamura T."/>
        </authorList>
    </citation>
    <scope>NUCLEOTIDE SEQUENCE [LARGE SCALE GENOMIC DNA]</scope>
    <source>
        <strain evidence="2 5">NBRC 109435</strain>
    </source>
</reference>
<evidence type="ECO:0000313" key="2">
    <source>
        <dbReference type="EMBL" id="GIG31007.1"/>
    </source>
</evidence>
<protein>
    <recommendedName>
        <fullName evidence="1">Immunity protein 35 domain-containing protein</fullName>
    </recommendedName>
</protein>
<accession>A0A7Y9JZA1</accession>
<gene>
    <name evidence="3" type="ORF">BKA21_001534</name>
    <name evidence="2" type="ORF">Col01nite_01660</name>
</gene>
<dbReference type="Pfam" id="PF15567">
    <property type="entry name" value="Imm35"/>
    <property type="match status" value="1"/>
</dbReference>
<dbReference type="Proteomes" id="UP000577956">
    <property type="component" value="Unassembled WGS sequence"/>
</dbReference>
<dbReference type="RefSeq" id="WP_170208915.1">
    <property type="nucleotide sequence ID" value="NZ_BAABFI010000002.1"/>
</dbReference>
<evidence type="ECO:0000259" key="1">
    <source>
        <dbReference type="Pfam" id="PF15567"/>
    </source>
</evidence>
<sequence>MIFQDAYEAAQVFLDATVRLRHAQEVVVMGCERLPGAWVFGYNTRRWAETGDVMASLVGNGPVVVPLDGGPPYLAGSATPVADQRREG</sequence>
<dbReference type="EMBL" id="BONN01000001">
    <property type="protein sequence ID" value="GIG31007.1"/>
    <property type="molecule type" value="Genomic_DNA"/>
</dbReference>
<feature type="domain" description="Immunity protein 35" evidence="1">
    <location>
        <begin position="5"/>
        <end position="81"/>
    </location>
</feature>
<keyword evidence="5" id="KW-1185">Reference proteome</keyword>
<dbReference type="EMBL" id="JACCBK010000001">
    <property type="protein sequence ID" value="NYD85985.1"/>
    <property type="molecule type" value="Genomic_DNA"/>
</dbReference>
<comment type="caution">
    <text evidence="3">The sequence shown here is derived from an EMBL/GenBank/DDBJ whole genome shotgun (WGS) entry which is preliminary data.</text>
</comment>
<dbReference type="AlphaFoldDB" id="A0A7Y9JZA1"/>
<proteinExistence type="predicted"/>
<dbReference type="Proteomes" id="UP000618382">
    <property type="component" value="Unassembled WGS sequence"/>
</dbReference>
<dbReference type="InterPro" id="IPR029082">
    <property type="entry name" value="Imm35"/>
</dbReference>
<reference evidence="3 4" key="1">
    <citation type="submission" date="2020-07" db="EMBL/GenBank/DDBJ databases">
        <title>Sequencing the genomes of 1000 actinobacteria strains.</title>
        <authorList>
            <person name="Klenk H.-P."/>
        </authorList>
    </citation>
    <scope>NUCLEOTIDE SEQUENCE [LARGE SCALE GENOMIC DNA]</scope>
    <source>
        <strain evidence="3 4">DSM 24482</strain>
    </source>
</reference>